<dbReference type="InterPro" id="IPR036388">
    <property type="entry name" value="WH-like_DNA-bd_sf"/>
</dbReference>
<dbReference type="InterPro" id="IPR041664">
    <property type="entry name" value="AAA_16"/>
</dbReference>
<dbReference type="PANTHER" id="PTHR16305:SF35">
    <property type="entry name" value="TRANSCRIPTIONAL ACTIVATOR DOMAIN"/>
    <property type="match status" value="1"/>
</dbReference>
<dbReference type="InterPro" id="IPR027417">
    <property type="entry name" value="P-loop_NTPase"/>
</dbReference>
<evidence type="ECO:0000256" key="2">
    <source>
        <dbReference type="ARBA" id="ARBA00022840"/>
    </source>
</evidence>
<dbReference type="RefSeq" id="WP_083145776.1">
    <property type="nucleotide sequence ID" value="NZ_MVID01000026.1"/>
</dbReference>
<name>A0A375YHG8_MYCPF</name>
<sequence length="910" mass="96694">MATDGLLGRHVECEVLDHILGDIREGLSRTLVLHGEPGIGKTALLGYFGAQAAGCRVISVVGVESEMELAYAALQQLCAPMLDGLASLPAPQRAALTTALGIGVGPVPDRLLLGLAVLALFADAAAERPLVLLVDDLQWVDESSVAVLAFVARRLAAESIALVMASRVLRPDTATLPTLEVRGIKPAEARALLDSALLGPLDAEVRDQLIAETRGNPLALLQLPQRLSVLELAGGFGLPVAERLSEAVEDSFRRAAESLPESSRRLLLLAAAEPRGDSALLWRAAARLGVPPDAAAPVMEAGLAEFGTRVRFRHPLVRSAVYNSAALTLRQQVHAVLGDVVDARSDPDRRAWHRARATAGPDDEVAEELERSAERASARGGLTAVAAFLERATALTADPGVRTRRALAAAEANLEAGGFQAATELITVVERGEPTAGDRARVDLIRAQLNYMTDRGRDSPALLLAAARRLESIDPVRSRATYLEAFSAGMFAGRFAEGCSRSDIARAARAFDRPRLGDTDDLLLDGFVALYLDGNASATTPLRRAVDAAADEAAPDIRSLWLAHVAAVQIWDDRGAEELALRRLMRARSSGALGGLPAALNSVIVWRTFSGVPAEVPALLQEFEAATGDTGGGLAPHGALIAAAFRGDRSEFSSLAATAKADVIRRGEGVGLTICEYAQAVVHNSEGDWPAAMATVRGAAETLEDIGASAWALGEFVEAAARCGAIDAAAHAVEKLSEMTGAAGTDWALGAEARARALVSDGDDADSRYQEAIERLERTTMHADLARTHLLYGEWLRRARRRTDARTHLRAAHERFDAMGMRAFTDRAARELKAAGSSTPKRVGTVSPDGLTPQEAQVAMMARDGLANIDIAARLFLSPRTVQYHLRKVFTKLGISSRTQLHRVLPDTGD</sequence>
<keyword evidence="1" id="KW-0547">Nucleotide-binding</keyword>
<dbReference type="EMBL" id="UEGS01000001">
    <property type="protein sequence ID" value="SRX80533.1"/>
    <property type="molecule type" value="Genomic_DNA"/>
</dbReference>
<dbReference type="GO" id="GO:0006355">
    <property type="term" value="P:regulation of DNA-templated transcription"/>
    <property type="evidence" value="ECO:0007669"/>
    <property type="project" value="InterPro"/>
</dbReference>
<protein>
    <submittedName>
        <fullName evidence="4">LuxR family ATP-dependent transcriptional regulator [Pseudonocardia dioxanivorans]</fullName>
    </submittedName>
</protein>
<dbReference type="SUPFAM" id="SSF46894">
    <property type="entry name" value="C-terminal effector domain of the bipartite response regulators"/>
    <property type="match status" value="1"/>
</dbReference>
<dbReference type="SUPFAM" id="SSF52540">
    <property type="entry name" value="P-loop containing nucleoside triphosphate hydrolases"/>
    <property type="match status" value="1"/>
</dbReference>
<organism evidence="4 5">
    <name type="scientific">Mycolicibacterium parafortuitum</name>
    <name type="common">Mycobacterium parafortuitum</name>
    <dbReference type="NCBI Taxonomy" id="39692"/>
    <lineage>
        <taxon>Bacteria</taxon>
        <taxon>Bacillati</taxon>
        <taxon>Actinomycetota</taxon>
        <taxon>Actinomycetes</taxon>
        <taxon>Mycobacteriales</taxon>
        <taxon>Mycobacteriaceae</taxon>
        <taxon>Mycolicibacterium</taxon>
    </lineage>
</organism>
<evidence type="ECO:0000256" key="1">
    <source>
        <dbReference type="ARBA" id="ARBA00022741"/>
    </source>
</evidence>
<keyword evidence="5" id="KW-1185">Reference proteome</keyword>
<dbReference type="GO" id="GO:0005737">
    <property type="term" value="C:cytoplasm"/>
    <property type="evidence" value="ECO:0007669"/>
    <property type="project" value="TreeGrafter"/>
</dbReference>
<reference evidence="4 5" key="1">
    <citation type="submission" date="2018-05" db="EMBL/GenBank/DDBJ databases">
        <authorList>
            <consortium name="IHU Genomes"/>
        </authorList>
    </citation>
    <scope>NUCLEOTIDE SEQUENCE [LARGE SCALE GENOMIC DNA]</scope>
    <source>
        <strain evidence="4 5">P7335</strain>
    </source>
</reference>
<evidence type="ECO:0000313" key="4">
    <source>
        <dbReference type="EMBL" id="SRX80533.1"/>
    </source>
</evidence>
<dbReference type="STRING" id="39692.BST38_22890"/>
<keyword evidence="2" id="KW-0067">ATP-binding</keyword>
<dbReference type="Pfam" id="PF00196">
    <property type="entry name" value="GerE"/>
    <property type="match status" value="1"/>
</dbReference>
<dbReference type="AlphaFoldDB" id="A0A375YHG8"/>
<proteinExistence type="predicted"/>
<dbReference type="Gene3D" id="1.10.10.10">
    <property type="entry name" value="Winged helix-like DNA-binding domain superfamily/Winged helix DNA-binding domain"/>
    <property type="match status" value="1"/>
</dbReference>
<dbReference type="GO" id="GO:0004016">
    <property type="term" value="F:adenylate cyclase activity"/>
    <property type="evidence" value="ECO:0007669"/>
    <property type="project" value="TreeGrafter"/>
</dbReference>
<dbReference type="InterPro" id="IPR000792">
    <property type="entry name" value="Tscrpt_reg_LuxR_C"/>
</dbReference>
<dbReference type="GO" id="GO:0003677">
    <property type="term" value="F:DNA binding"/>
    <property type="evidence" value="ECO:0007669"/>
    <property type="project" value="InterPro"/>
</dbReference>
<dbReference type="PROSITE" id="PS50043">
    <property type="entry name" value="HTH_LUXR_2"/>
    <property type="match status" value="1"/>
</dbReference>
<dbReference type="GO" id="GO:0005524">
    <property type="term" value="F:ATP binding"/>
    <property type="evidence" value="ECO:0007669"/>
    <property type="project" value="UniProtKB-KW"/>
</dbReference>
<dbReference type="PRINTS" id="PR00038">
    <property type="entry name" value="HTHLUXR"/>
</dbReference>
<evidence type="ECO:0000313" key="5">
    <source>
        <dbReference type="Proteomes" id="UP000252008"/>
    </source>
</evidence>
<dbReference type="InterPro" id="IPR016032">
    <property type="entry name" value="Sig_transdc_resp-reg_C-effctor"/>
</dbReference>
<evidence type="ECO:0000259" key="3">
    <source>
        <dbReference type="PROSITE" id="PS50043"/>
    </source>
</evidence>
<dbReference type="Proteomes" id="UP000252008">
    <property type="component" value="Unassembled WGS sequence"/>
</dbReference>
<feature type="domain" description="HTH luxR-type" evidence="3">
    <location>
        <begin position="844"/>
        <end position="909"/>
    </location>
</feature>
<gene>
    <name evidence="4" type="ORF">MPP7335_02276</name>
</gene>
<dbReference type="CDD" id="cd06170">
    <property type="entry name" value="LuxR_C_like"/>
    <property type="match status" value="1"/>
</dbReference>
<dbReference type="PANTHER" id="PTHR16305">
    <property type="entry name" value="TESTICULAR SOLUBLE ADENYLYL CYCLASE"/>
    <property type="match status" value="1"/>
</dbReference>
<dbReference type="Pfam" id="PF13191">
    <property type="entry name" value="AAA_16"/>
    <property type="match status" value="1"/>
</dbReference>
<accession>A0A375YHG8</accession>
<dbReference type="SMART" id="SM00421">
    <property type="entry name" value="HTH_LUXR"/>
    <property type="match status" value="1"/>
</dbReference>